<sequence length="72" mass="7700">MLLRAVLGAMWPNCCFKSPCGGKTTSRQAPPLRGVRRACGHGLICESRSEREEQGVPGGTTVPERSAVTSRT</sequence>
<name>A0AAD7W757_9TELE</name>
<dbReference type="Proteomes" id="UP001221898">
    <property type="component" value="Unassembled WGS sequence"/>
</dbReference>
<evidence type="ECO:0000256" key="1">
    <source>
        <dbReference type="SAM" id="MobiDB-lite"/>
    </source>
</evidence>
<comment type="caution">
    <text evidence="2">The sequence shown here is derived from an EMBL/GenBank/DDBJ whole genome shotgun (WGS) entry which is preliminary data.</text>
</comment>
<evidence type="ECO:0000313" key="2">
    <source>
        <dbReference type="EMBL" id="KAJ8386741.1"/>
    </source>
</evidence>
<feature type="region of interest" description="Disordered" evidence="1">
    <location>
        <begin position="49"/>
        <end position="72"/>
    </location>
</feature>
<reference evidence="2" key="1">
    <citation type="journal article" date="2023" name="Science">
        <title>Genome structures resolve the early diversification of teleost fishes.</title>
        <authorList>
            <person name="Parey E."/>
            <person name="Louis A."/>
            <person name="Montfort J."/>
            <person name="Bouchez O."/>
            <person name="Roques C."/>
            <person name="Iampietro C."/>
            <person name="Lluch J."/>
            <person name="Castinel A."/>
            <person name="Donnadieu C."/>
            <person name="Desvignes T."/>
            <person name="Floi Bucao C."/>
            <person name="Jouanno E."/>
            <person name="Wen M."/>
            <person name="Mejri S."/>
            <person name="Dirks R."/>
            <person name="Jansen H."/>
            <person name="Henkel C."/>
            <person name="Chen W.J."/>
            <person name="Zahm M."/>
            <person name="Cabau C."/>
            <person name="Klopp C."/>
            <person name="Thompson A.W."/>
            <person name="Robinson-Rechavi M."/>
            <person name="Braasch I."/>
            <person name="Lecointre G."/>
            <person name="Bobe J."/>
            <person name="Postlethwait J.H."/>
            <person name="Berthelot C."/>
            <person name="Roest Crollius H."/>
            <person name="Guiguen Y."/>
        </authorList>
    </citation>
    <scope>NUCLEOTIDE SEQUENCE</scope>
    <source>
        <strain evidence="2">NC1722</strain>
    </source>
</reference>
<organism evidence="2 3">
    <name type="scientific">Aldrovandia affinis</name>
    <dbReference type="NCBI Taxonomy" id="143900"/>
    <lineage>
        <taxon>Eukaryota</taxon>
        <taxon>Metazoa</taxon>
        <taxon>Chordata</taxon>
        <taxon>Craniata</taxon>
        <taxon>Vertebrata</taxon>
        <taxon>Euteleostomi</taxon>
        <taxon>Actinopterygii</taxon>
        <taxon>Neopterygii</taxon>
        <taxon>Teleostei</taxon>
        <taxon>Notacanthiformes</taxon>
        <taxon>Halosauridae</taxon>
        <taxon>Aldrovandia</taxon>
    </lineage>
</organism>
<proteinExistence type="predicted"/>
<gene>
    <name evidence="2" type="ORF">AAFF_G00166900</name>
</gene>
<protein>
    <submittedName>
        <fullName evidence="2">Uncharacterized protein</fullName>
    </submittedName>
</protein>
<accession>A0AAD7W757</accession>
<dbReference type="AlphaFoldDB" id="A0AAD7W757"/>
<dbReference type="EMBL" id="JAINUG010000223">
    <property type="protein sequence ID" value="KAJ8386741.1"/>
    <property type="molecule type" value="Genomic_DNA"/>
</dbReference>
<keyword evidence="3" id="KW-1185">Reference proteome</keyword>
<evidence type="ECO:0000313" key="3">
    <source>
        <dbReference type="Proteomes" id="UP001221898"/>
    </source>
</evidence>